<dbReference type="EMBL" id="JAIQCV010000009">
    <property type="protein sequence ID" value="KAH1064338.1"/>
    <property type="molecule type" value="Genomic_DNA"/>
</dbReference>
<gene>
    <name evidence="1" type="ORF">J1N35_029325</name>
</gene>
<protein>
    <submittedName>
        <fullName evidence="1">Uncharacterized protein</fullName>
    </submittedName>
</protein>
<dbReference type="PANTHER" id="PTHR11439:SF483">
    <property type="entry name" value="PEPTIDE SYNTHASE GLIP-LIKE, PUTATIVE (AFU_ORTHOLOGUE AFUA_3G12920)-RELATED"/>
    <property type="match status" value="1"/>
</dbReference>
<organism evidence="1 2">
    <name type="scientific">Gossypium stocksii</name>
    <dbReference type="NCBI Taxonomy" id="47602"/>
    <lineage>
        <taxon>Eukaryota</taxon>
        <taxon>Viridiplantae</taxon>
        <taxon>Streptophyta</taxon>
        <taxon>Embryophyta</taxon>
        <taxon>Tracheophyta</taxon>
        <taxon>Spermatophyta</taxon>
        <taxon>Magnoliopsida</taxon>
        <taxon>eudicotyledons</taxon>
        <taxon>Gunneridae</taxon>
        <taxon>Pentapetalae</taxon>
        <taxon>rosids</taxon>
        <taxon>malvids</taxon>
        <taxon>Malvales</taxon>
        <taxon>Malvaceae</taxon>
        <taxon>Malvoideae</taxon>
        <taxon>Gossypium</taxon>
    </lineage>
</organism>
<accession>A0A9D3UXL2</accession>
<dbReference type="Proteomes" id="UP000828251">
    <property type="component" value="Unassembled WGS sequence"/>
</dbReference>
<dbReference type="AlphaFoldDB" id="A0A9D3UXL2"/>
<keyword evidence="2" id="KW-1185">Reference proteome</keyword>
<dbReference type="PANTHER" id="PTHR11439">
    <property type="entry name" value="GAG-POL-RELATED RETROTRANSPOSON"/>
    <property type="match status" value="1"/>
</dbReference>
<proteinExistence type="predicted"/>
<reference evidence="1 2" key="1">
    <citation type="journal article" date="2021" name="Plant Biotechnol. J.">
        <title>Multi-omics assisted identification of the key and species-specific regulatory components of drought-tolerant mechanisms in Gossypium stocksii.</title>
        <authorList>
            <person name="Yu D."/>
            <person name="Ke L."/>
            <person name="Zhang D."/>
            <person name="Wu Y."/>
            <person name="Sun Y."/>
            <person name="Mei J."/>
            <person name="Sun J."/>
            <person name="Sun Y."/>
        </authorList>
    </citation>
    <scope>NUCLEOTIDE SEQUENCE [LARGE SCALE GENOMIC DNA]</scope>
    <source>
        <strain evidence="2">cv. E1</strain>
        <tissue evidence="1">Leaf</tissue>
    </source>
</reference>
<evidence type="ECO:0000313" key="1">
    <source>
        <dbReference type="EMBL" id="KAH1064338.1"/>
    </source>
</evidence>
<sequence>MFLIGCSDADWAGNIDDRESTSGGCFYLESSPVSWYIKKQGSVSLSTIEAKYIVVSKYSAQLLWMRSPILKNMKSSNNLNNDQLVWRHETLNLKLWMVENGKGPLP</sequence>
<name>A0A9D3UXL2_9ROSI</name>
<dbReference type="OrthoDB" id="1002397at2759"/>
<evidence type="ECO:0000313" key="2">
    <source>
        <dbReference type="Proteomes" id="UP000828251"/>
    </source>
</evidence>
<dbReference type="CDD" id="cd09272">
    <property type="entry name" value="RNase_HI_RT_Ty1"/>
    <property type="match status" value="1"/>
</dbReference>
<comment type="caution">
    <text evidence="1">The sequence shown here is derived from an EMBL/GenBank/DDBJ whole genome shotgun (WGS) entry which is preliminary data.</text>
</comment>